<dbReference type="RefSeq" id="WP_319801784.1">
    <property type="nucleotide sequence ID" value="NZ_JAOQNS010000007.1"/>
</dbReference>
<accession>A0ABT3HDE5</accession>
<evidence type="ECO:0000313" key="2">
    <source>
        <dbReference type="Proteomes" id="UP001209755"/>
    </source>
</evidence>
<organism evidence="1 2">
    <name type="scientific">Rhodobium gokarnense</name>
    <dbReference type="NCBI Taxonomy" id="364296"/>
    <lineage>
        <taxon>Bacteria</taxon>
        <taxon>Pseudomonadati</taxon>
        <taxon>Pseudomonadota</taxon>
        <taxon>Alphaproteobacteria</taxon>
        <taxon>Hyphomicrobiales</taxon>
        <taxon>Rhodobiaceae</taxon>
        <taxon>Rhodobium</taxon>
    </lineage>
</organism>
<proteinExistence type="predicted"/>
<dbReference type="InterPro" id="IPR009241">
    <property type="entry name" value="HigB-like"/>
</dbReference>
<protein>
    <submittedName>
        <fullName evidence="1">Phage-related protein</fullName>
    </submittedName>
</protein>
<sequence length="122" mass="13915">MRPLKELRWVGSSYDDFMAFPAPVHDSMGYGLHRVQEGKVPRHSKRLKGQLGGAVEIIADHDGDTFRAIYTVKFADVVYVLHAFKKKSKSGIATPKADIDLIRRRLRVAQEHYREHPAEESD</sequence>
<comment type="caution">
    <text evidence="1">The sequence shown here is derived from an EMBL/GenBank/DDBJ whole genome shotgun (WGS) entry which is preliminary data.</text>
</comment>
<keyword evidence="2" id="KW-1185">Reference proteome</keyword>
<gene>
    <name evidence="1" type="ORF">M2319_002686</name>
</gene>
<dbReference type="Proteomes" id="UP001209755">
    <property type="component" value="Unassembled WGS sequence"/>
</dbReference>
<dbReference type="Pfam" id="PF05973">
    <property type="entry name" value="Gp49"/>
    <property type="match status" value="1"/>
</dbReference>
<evidence type="ECO:0000313" key="1">
    <source>
        <dbReference type="EMBL" id="MCW2308344.1"/>
    </source>
</evidence>
<name>A0ABT3HDE5_9HYPH</name>
<reference evidence="2" key="1">
    <citation type="submission" date="2023-07" db="EMBL/GenBank/DDBJ databases">
        <title>Genome sequencing of Purple Non-Sulfur Bacteria from various extreme environments.</title>
        <authorList>
            <person name="Mayer M."/>
        </authorList>
    </citation>
    <scope>NUCLEOTIDE SEQUENCE [LARGE SCALE GENOMIC DNA]</scope>
    <source>
        <strain evidence="2">DSM 17935</strain>
    </source>
</reference>
<dbReference type="EMBL" id="JAOQNS010000007">
    <property type="protein sequence ID" value="MCW2308344.1"/>
    <property type="molecule type" value="Genomic_DNA"/>
</dbReference>